<dbReference type="Gene3D" id="3.80.10.10">
    <property type="entry name" value="Ribonuclease Inhibitor"/>
    <property type="match status" value="1"/>
</dbReference>
<dbReference type="SUPFAM" id="SSF52047">
    <property type="entry name" value="RNI-like"/>
    <property type="match status" value="1"/>
</dbReference>
<sequence length="663" mass="77518">MATTPSSERVLGLPELLPPIAVHLTPPDLHACVQVSRLWNDAFIPMLWRIIDDRLYEWPRLVDPYGYYRDGWFYHNHRRTPDWTRQAMRAHGHHIQHLYVNSKIVAGVVTELRNCRQLKTLWFTMRWESICRAIEEPAILPETLTEEEKGILGGLLREGVQLQKEFTADTWMMLWQWWLLVFRIPALCNLKLVVLGSNGFDQMVSPEFLRRAFSVHHNTLTTLQITSMPLNLMDYMDSLPNLKHLRTGYDPVKDKPLDKPYPQLRTLVIDAPISGIAFHNLLKYLPGLEHLGVDHLWQMLDHYNYDDDGGDDSVYDDDWRWNTQFNVSPLLDGIPSRLTSLDFFGVCQYDKNNFMTEVAFDILPSLTFLTELTIDATYPDLGRMLAKHCQLLQVLRNSDGVGSIHPEVMDTLTIEVNEMVELLENCPHLRIFDAIAHRMEVGHLMLRRPWACKDLEYFRCQLIGFERLNSAEEEIYEATVKVWQDPERILSEEERSVRIKHDHSQEQHRHMYHRLGQLRKLTTLDLGEEYLEKRDSYFVCAINKKERYSHGGRTYFVGQGPILGTMELSLASGLDHLGVLDKLQMFGFTGVDHRIQEPELEWMAKAWPRLTVMLGIHYDKRYSDIEYETVELQKKMVALRPDVKHKNAESRANYKGRHFPFPE</sequence>
<evidence type="ECO:0000313" key="2">
    <source>
        <dbReference type="Proteomes" id="UP000823405"/>
    </source>
</evidence>
<gene>
    <name evidence="1" type="ORF">BGZ97_004016</name>
</gene>
<protein>
    <recommendedName>
        <fullName evidence="3">F-box domain-containing protein</fullName>
    </recommendedName>
</protein>
<dbReference type="OrthoDB" id="2420568at2759"/>
<dbReference type="Proteomes" id="UP000823405">
    <property type="component" value="Unassembled WGS sequence"/>
</dbReference>
<accession>A0A9P6QUS9</accession>
<dbReference type="AlphaFoldDB" id="A0A9P6QUS9"/>
<reference evidence="1" key="1">
    <citation type="journal article" date="2020" name="Fungal Divers.">
        <title>Resolving the Mortierellaceae phylogeny through synthesis of multi-gene phylogenetics and phylogenomics.</title>
        <authorList>
            <person name="Vandepol N."/>
            <person name="Liber J."/>
            <person name="Desiro A."/>
            <person name="Na H."/>
            <person name="Kennedy M."/>
            <person name="Barry K."/>
            <person name="Grigoriev I.V."/>
            <person name="Miller A.N."/>
            <person name="O'Donnell K."/>
            <person name="Stajich J.E."/>
            <person name="Bonito G."/>
        </authorList>
    </citation>
    <scope>NUCLEOTIDE SEQUENCE</scope>
    <source>
        <strain evidence="1">NVP60</strain>
    </source>
</reference>
<dbReference type="EMBL" id="JAAAIN010001984">
    <property type="protein sequence ID" value="KAG0298572.1"/>
    <property type="molecule type" value="Genomic_DNA"/>
</dbReference>
<organism evidence="1 2">
    <name type="scientific">Linnemannia gamsii</name>
    <dbReference type="NCBI Taxonomy" id="64522"/>
    <lineage>
        <taxon>Eukaryota</taxon>
        <taxon>Fungi</taxon>
        <taxon>Fungi incertae sedis</taxon>
        <taxon>Mucoromycota</taxon>
        <taxon>Mortierellomycotina</taxon>
        <taxon>Mortierellomycetes</taxon>
        <taxon>Mortierellales</taxon>
        <taxon>Mortierellaceae</taxon>
        <taxon>Linnemannia</taxon>
    </lineage>
</organism>
<dbReference type="SUPFAM" id="SSF81383">
    <property type="entry name" value="F-box domain"/>
    <property type="match status" value="1"/>
</dbReference>
<dbReference type="InterPro" id="IPR036047">
    <property type="entry name" value="F-box-like_dom_sf"/>
</dbReference>
<comment type="caution">
    <text evidence="1">The sequence shown here is derived from an EMBL/GenBank/DDBJ whole genome shotgun (WGS) entry which is preliminary data.</text>
</comment>
<dbReference type="InterPro" id="IPR032675">
    <property type="entry name" value="LRR_dom_sf"/>
</dbReference>
<evidence type="ECO:0000313" key="1">
    <source>
        <dbReference type="EMBL" id="KAG0298572.1"/>
    </source>
</evidence>
<evidence type="ECO:0008006" key="3">
    <source>
        <dbReference type="Google" id="ProtNLM"/>
    </source>
</evidence>
<name>A0A9P6QUS9_9FUNG</name>
<keyword evidence="2" id="KW-1185">Reference proteome</keyword>
<proteinExistence type="predicted"/>